<organism evidence="5 6">
    <name type="scientific">Aeribacillus pallidus</name>
    <dbReference type="NCBI Taxonomy" id="33936"/>
    <lineage>
        <taxon>Bacteria</taxon>
        <taxon>Bacillati</taxon>
        <taxon>Bacillota</taxon>
        <taxon>Bacilli</taxon>
        <taxon>Bacillales</taxon>
        <taxon>Bacillaceae</taxon>
        <taxon>Aeribacillus</taxon>
    </lineage>
</organism>
<evidence type="ECO:0000256" key="3">
    <source>
        <dbReference type="ARBA" id="ARBA00023163"/>
    </source>
</evidence>
<dbReference type="InterPro" id="IPR009057">
    <property type="entry name" value="Homeodomain-like_sf"/>
</dbReference>
<keyword evidence="3" id="KW-0804">Transcription</keyword>
<evidence type="ECO:0000313" key="5">
    <source>
        <dbReference type="EMBL" id="KZN96015.1"/>
    </source>
</evidence>
<dbReference type="STRING" id="33936.AZI98_10870"/>
<protein>
    <recommendedName>
        <fullName evidence="4">HTH araC/xylS-type domain-containing protein</fullName>
    </recommendedName>
</protein>
<evidence type="ECO:0000259" key="4">
    <source>
        <dbReference type="PROSITE" id="PS01124"/>
    </source>
</evidence>
<dbReference type="SMART" id="SM00342">
    <property type="entry name" value="HTH_ARAC"/>
    <property type="match status" value="1"/>
</dbReference>
<keyword evidence="1" id="KW-0805">Transcription regulation</keyword>
<dbReference type="GO" id="GO:0043565">
    <property type="term" value="F:sequence-specific DNA binding"/>
    <property type="evidence" value="ECO:0007669"/>
    <property type="project" value="InterPro"/>
</dbReference>
<gene>
    <name evidence="5" type="ORF">AZI98_10870</name>
</gene>
<evidence type="ECO:0000256" key="1">
    <source>
        <dbReference type="ARBA" id="ARBA00023015"/>
    </source>
</evidence>
<feature type="domain" description="HTH araC/xylS-type" evidence="4">
    <location>
        <begin position="176"/>
        <end position="274"/>
    </location>
</feature>
<name>A0A165XGW3_9BACI</name>
<dbReference type="PANTHER" id="PTHR43280">
    <property type="entry name" value="ARAC-FAMILY TRANSCRIPTIONAL REGULATOR"/>
    <property type="match status" value="1"/>
</dbReference>
<dbReference type="SUPFAM" id="SSF51215">
    <property type="entry name" value="Regulatory protein AraC"/>
    <property type="match status" value="1"/>
</dbReference>
<dbReference type="AlphaFoldDB" id="A0A165XGW3"/>
<dbReference type="Pfam" id="PF02311">
    <property type="entry name" value="AraC_binding"/>
    <property type="match status" value="1"/>
</dbReference>
<keyword evidence="2" id="KW-0238">DNA-binding</keyword>
<dbReference type="GO" id="GO:0003700">
    <property type="term" value="F:DNA-binding transcription factor activity"/>
    <property type="evidence" value="ECO:0007669"/>
    <property type="project" value="InterPro"/>
</dbReference>
<dbReference type="EMBL" id="LWBR01000030">
    <property type="protein sequence ID" value="KZN96015.1"/>
    <property type="molecule type" value="Genomic_DNA"/>
</dbReference>
<evidence type="ECO:0000313" key="6">
    <source>
        <dbReference type="Proteomes" id="UP000076476"/>
    </source>
</evidence>
<proteinExistence type="predicted"/>
<dbReference type="PROSITE" id="PS01124">
    <property type="entry name" value="HTH_ARAC_FAMILY_2"/>
    <property type="match status" value="1"/>
</dbReference>
<dbReference type="PRINTS" id="PR00032">
    <property type="entry name" value="HTHARAC"/>
</dbReference>
<accession>A0A165XGW3</accession>
<reference evidence="5 6" key="1">
    <citation type="submission" date="2016-04" db="EMBL/GenBank/DDBJ databases">
        <title>Draft genome sequence of Aeribacillus pallidus 8m3 from petroleum reservoir.</title>
        <authorList>
            <person name="Poltaraus A.B."/>
            <person name="Nazina T.N."/>
            <person name="Tourova T.P."/>
            <person name="Malakho S.M."/>
            <person name="Korshunova A.V."/>
            <person name="Sokolova D.S."/>
        </authorList>
    </citation>
    <scope>NUCLEOTIDE SEQUENCE [LARGE SCALE GENOMIC DNA]</scope>
    <source>
        <strain evidence="5 6">8m3</strain>
    </source>
</reference>
<dbReference type="Proteomes" id="UP000076476">
    <property type="component" value="Unassembled WGS sequence"/>
</dbReference>
<dbReference type="Gene3D" id="1.10.10.60">
    <property type="entry name" value="Homeodomain-like"/>
    <property type="match status" value="2"/>
</dbReference>
<sequence length="276" mass="32579">MNEKGVLPKSKMFFHMPSNFSKKALFYLIYSGTFYCTNEYLVERNNWNSYLFMHVRKGKMRIKYEDKEFIATENTFVFLNCHKPHLYQAEEDTIFDWIHFSGNASDDYFELLFSNNGCVYSINNNFVINDCMTSILDMAENDKIDEDAISIMIHKILYELKQLLNHADELHIKSIRSAIVYIENHYQDQINLTDLANCAGLSPFHFSRIFKKHMNCSPYQYLIGYRINNAKKLLHNTNLSIQEIAFACGFNSVSHFITMFKKHTNLSPKKFREIHF</sequence>
<dbReference type="InterPro" id="IPR020449">
    <property type="entry name" value="Tscrpt_reg_AraC-type_HTH"/>
</dbReference>
<comment type="caution">
    <text evidence="5">The sequence shown here is derived from an EMBL/GenBank/DDBJ whole genome shotgun (WGS) entry which is preliminary data.</text>
</comment>
<dbReference type="PROSITE" id="PS00041">
    <property type="entry name" value="HTH_ARAC_FAMILY_1"/>
    <property type="match status" value="1"/>
</dbReference>
<dbReference type="InterPro" id="IPR003313">
    <property type="entry name" value="AraC-bd"/>
</dbReference>
<evidence type="ECO:0000256" key="2">
    <source>
        <dbReference type="ARBA" id="ARBA00023125"/>
    </source>
</evidence>
<dbReference type="Pfam" id="PF12833">
    <property type="entry name" value="HTH_18"/>
    <property type="match status" value="1"/>
</dbReference>
<dbReference type="InterPro" id="IPR018060">
    <property type="entry name" value="HTH_AraC"/>
</dbReference>
<dbReference type="PANTHER" id="PTHR43280:SF2">
    <property type="entry name" value="HTH-TYPE TRANSCRIPTIONAL REGULATOR EXSA"/>
    <property type="match status" value="1"/>
</dbReference>
<keyword evidence="6" id="KW-1185">Reference proteome</keyword>
<dbReference type="RefSeq" id="WP_063388311.1">
    <property type="nucleotide sequence ID" value="NZ_LWBR01000030.1"/>
</dbReference>
<dbReference type="InterPro" id="IPR037923">
    <property type="entry name" value="HTH-like"/>
</dbReference>
<dbReference type="InterPro" id="IPR018062">
    <property type="entry name" value="HTH_AraC-typ_CS"/>
</dbReference>
<dbReference type="SUPFAM" id="SSF46689">
    <property type="entry name" value="Homeodomain-like"/>
    <property type="match status" value="2"/>
</dbReference>
<dbReference type="OrthoDB" id="9813413at2"/>